<dbReference type="Pfam" id="PF06140">
    <property type="entry name" value="Ifi-6-16"/>
    <property type="match status" value="1"/>
</dbReference>
<keyword evidence="9" id="KW-1185">Reference proteome</keyword>
<comment type="caution">
    <text evidence="8">The sequence shown here is derived from an EMBL/GenBank/DDBJ whole genome shotgun (WGS) entry which is preliminary data.</text>
</comment>
<evidence type="ECO:0000256" key="6">
    <source>
        <dbReference type="SAM" id="MobiDB-lite"/>
    </source>
</evidence>
<evidence type="ECO:0000256" key="7">
    <source>
        <dbReference type="SAM" id="Phobius"/>
    </source>
</evidence>
<accession>A0A9D4ZBS5</accession>
<evidence type="ECO:0000256" key="1">
    <source>
        <dbReference type="ARBA" id="ARBA00004141"/>
    </source>
</evidence>
<evidence type="ECO:0000313" key="8">
    <source>
        <dbReference type="EMBL" id="KAI5067810.1"/>
    </source>
</evidence>
<dbReference type="PANTHER" id="PTHR16932">
    <property type="entry name" value="INTERFERON ALPHA-INDUCIBLE PROTEIN 27"/>
    <property type="match status" value="1"/>
</dbReference>
<proteinExistence type="inferred from homology"/>
<keyword evidence="5 7" id="KW-0472">Membrane</keyword>
<gene>
    <name evidence="8" type="ORF">GOP47_0018338</name>
</gene>
<dbReference type="PANTHER" id="PTHR16932:SF18">
    <property type="entry name" value="INTERFERON, ALPHA-INDUCIBLE PROTEIN 27-LIKE 2"/>
    <property type="match status" value="1"/>
</dbReference>
<dbReference type="InterPro" id="IPR009311">
    <property type="entry name" value="IFI6/IFI27-like"/>
</dbReference>
<feature type="region of interest" description="Disordered" evidence="6">
    <location>
        <begin position="135"/>
        <end position="172"/>
    </location>
</feature>
<name>A0A9D4ZBS5_ADICA</name>
<feature type="transmembrane region" description="Helical" evidence="7">
    <location>
        <begin position="7"/>
        <end position="25"/>
    </location>
</feature>
<keyword evidence="4 7" id="KW-1133">Transmembrane helix</keyword>
<organism evidence="8 9">
    <name type="scientific">Adiantum capillus-veneris</name>
    <name type="common">Maidenhair fern</name>
    <dbReference type="NCBI Taxonomy" id="13818"/>
    <lineage>
        <taxon>Eukaryota</taxon>
        <taxon>Viridiplantae</taxon>
        <taxon>Streptophyta</taxon>
        <taxon>Embryophyta</taxon>
        <taxon>Tracheophyta</taxon>
        <taxon>Polypodiopsida</taxon>
        <taxon>Polypodiidae</taxon>
        <taxon>Polypodiales</taxon>
        <taxon>Pteridineae</taxon>
        <taxon>Pteridaceae</taxon>
        <taxon>Vittarioideae</taxon>
        <taxon>Adiantum</taxon>
    </lineage>
</organism>
<comment type="subcellular location">
    <subcellularLocation>
        <location evidence="1">Membrane</location>
        <topology evidence="1">Multi-pass membrane protein</topology>
    </subcellularLocation>
</comment>
<dbReference type="EMBL" id="JABFUD020000017">
    <property type="protein sequence ID" value="KAI5067810.1"/>
    <property type="molecule type" value="Genomic_DNA"/>
</dbReference>
<dbReference type="Gene3D" id="6.10.110.10">
    <property type="match status" value="1"/>
</dbReference>
<evidence type="ECO:0000256" key="3">
    <source>
        <dbReference type="ARBA" id="ARBA00022692"/>
    </source>
</evidence>
<evidence type="ECO:0000256" key="2">
    <source>
        <dbReference type="ARBA" id="ARBA00007262"/>
    </source>
</evidence>
<evidence type="ECO:0000256" key="5">
    <source>
        <dbReference type="ARBA" id="ARBA00023136"/>
    </source>
</evidence>
<evidence type="ECO:0000313" key="9">
    <source>
        <dbReference type="Proteomes" id="UP000886520"/>
    </source>
</evidence>
<dbReference type="InterPro" id="IPR038213">
    <property type="entry name" value="IFI6/IFI27-like_sf"/>
</dbReference>
<reference evidence="8" key="1">
    <citation type="submission" date="2021-01" db="EMBL/GenBank/DDBJ databases">
        <title>Adiantum capillus-veneris genome.</title>
        <authorList>
            <person name="Fang Y."/>
            <person name="Liao Q."/>
        </authorList>
    </citation>
    <scope>NUCLEOTIDE SEQUENCE</scope>
    <source>
        <strain evidence="8">H3</strain>
        <tissue evidence="8">Leaf</tissue>
    </source>
</reference>
<sequence length="201" mass="20539">MGLGKTVGMGAAVVAAGVAAMPLLLPEAAEMVGFGGHGIAAGSWAAAWMRSYGGHVPAGSLCALLQRVGSRGRLESSSVAVVEVAAMALAGLSPFLFRRAKAGNVDGAPAVEHVHYELLEEEEEEEAAESCRVSIDGDGPISLPSPTSEMEEPAPSVLASPASNTNGCHEEPSMLINPFAHLPAAQEPSSSTNCSCVILQY</sequence>
<protein>
    <submittedName>
        <fullName evidence="8">Uncharacterized protein</fullName>
    </submittedName>
</protein>
<evidence type="ECO:0000256" key="4">
    <source>
        <dbReference type="ARBA" id="ARBA00022989"/>
    </source>
</evidence>
<dbReference type="Proteomes" id="UP000886520">
    <property type="component" value="Chromosome 17"/>
</dbReference>
<keyword evidence="3 7" id="KW-0812">Transmembrane</keyword>
<dbReference type="GO" id="GO:0016020">
    <property type="term" value="C:membrane"/>
    <property type="evidence" value="ECO:0007669"/>
    <property type="project" value="UniProtKB-SubCell"/>
</dbReference>
<dbReference type="AlphaFoldDB" id="A0A9D4ZBS5"/>
<dbReference type="OrthoDB" id="6132915at2759"/>
<comment type="similarity">
    <text evidence="2">Belongs to the IFI6/IFI27 family.</text>
</comment>